<dbReference type="SMART" id="SM00155">
    <property type="entry name" value="PLDc"/>
    <property type="match status" value="2"/>
</dbReference>
<evidence type="ECO:0000256" key="1">
    <source>
        <dbReference type="ARBA" id="ARBA00004651"/>
    </source>
</evidence>
<name>A0A3D9KEY1_9BACL</name>
<evidence type="ECO:0000256" key="12">
    <source>
        <dbReference type="HAMAP-Rule" id="MF_01916"/>
    </source>
</evidence>
<feature type="active site" evidence="12">
    <location>
        <position position="402"/>
    </location>
</feature>
<proteinExistence type="inferred from homology"/>
<dbReference type="EC" id="2.7.8.-" evidence="12 13"/>
<keyword evidence="5 12" id="KW-0812">Transmembrane</keyword>
<dbReference type="PROSITE" id="PS50035">
    <property type="entry name" value="PLD"/>
    <property type="match status" value="2"/>
</dbReference>
<dbReference type="OrthoDB" id="9762009at2"/>
<evidence type="ECO:0000256" key="9">
    <source>
        <dbReference type="ARBA" id="ARBA00023136"/>
    </source>
</evidence>
<dbReference type="HAMAP" id="MF_01916">
    <property type="entry name" value="Cardiolipin_synth_Cls"/>
    <property type="match status" value="1"/>
</dbReference>
<keyword evidence="4 12" id="KW-0808">Transferase</keyword>
<dbReference type="Gene3D" id="3.30.870.10">
    <property type="entry name" value="Endonuclease Chain A"/>
    <property type="match status" value="2"/>
</dbReference>
<keyword evidence="16" id="KW-1185">Reference proteome</keyword>
<evidence type="ECO:0000256" key="10">
    <source>
        <dbReference type="ARBA" id="ARBA00023209"/>
    </source>
</evidence>
<protein>
    <recommendedName>
        <fullName evidence="12 13">Cardiolipin synthase</fullName>
        <shortName evidence="12">CL synthase</shortName>
        <ecNumber evidence="12 13">2.7.8.-</ecNumber>
    </recommendedName>
</protein>
<comment type="similarity">
    <text evidence="12">Belongs to the phospholipase D family. Cardiolipin synthase subfamily.</text>
</comment>
<feature type="domain" description="PLD phosphodiesterase" evidence="14">
    <location>
        <begin position="214"/>
        <end position="241"/>
    </location>
</feature>
<dbReference type="PANTHER" id="PTHR21248:SF20">
    <property type="entry name" value="CARDIOLIPIN SYNTHASE YWIE-RELATED"/>
    <property type="match status" value="1"/>
</dbReference>
<feature type="active site" evidence="12">
    <location>
        <position position="226"/>
    </location>
</feature>
<feature type="active site" evidence="12">
    <location>
        <position position="395"/>
    </location>
</feature>
<dbReference type="GO" id="GO:0032049">
    <property type="term" value="P:cardiolipin biosynthetic process"/>
    <property type="evidence" value="ECO:0007669"/>
    <property type="project" value="UniProtKB-UniRule"/>
</dbReference>
<dbReference type="InterPro" id="IPR022924">
    <property type="entry name" value="Cardiolipin_synthase"/>
</dbReference>
<dbReference type="EMBL" id="QRDZ01000005">
    <property type="protein sequence ID" value="RED85055.1"/>
    <property type="molecule type" value="Genomic_DNA"/>
</dbReference>
<dbReference type="InterPro" id="IPR030874">
    <property type="entry name" value="Cardiolipin_synth_Firmi"/>
</dbReference>
<dbReference type="CDD" id="cd09112">
    <property type="entry name" value="PLDc_CLS_2"/>
    <property type="match status" value="1"/>
</dbReference>
<evidence type="ECO:0000256" key="5">
    <source>
        <dbReference type="ARBA" id="ARBA00022692"/>
    </source>
</evidence>
<accession>A0A3D9KEY1</accession>
<keyword evidence="8 12" id="KW-0443">Lipid metabolism</keyword>
<dbReference type="NCBIfam" id="TIGR04265">
    <property type="entry name" value="bac_cardiolipin"/>
    <property type="match status" value="1"/>
</dbReference>
<keyword evidence="7 12" id="KW-1133">Transmembrane helix</keyword>
<organism evidence="15 16">
    <name type="scientific">Cohnella phaseoli</name>
    <dbReference type="NCBI Taxonomy" id="456490"/>
    <lineage>
        <taxon>Bacteria</taxon>
        <taxon>Bacillati</taxon>
        <taxon>Bacillota</taxon>
        <taxon>Bacilli</taxon>
        <taxon>Bacillales</taxon>
        <taxon>Paenibacillaceae</taxon>
        <taxon>Cohnella</taxon>
    </lineage>
</organism>
<dbReference type="InterPro" id="IPR027379">
    <property type="entry name" value="CLS_N"/>
</dbReference>
<dbReference type="PANTHER" id="PTHR21248">
    <property type="entry name" value="CARDIOLIPIN SYNTHASE"/>
    <property type="match status" value="1"/>
</dbReference>
<reference evidence="15 16" key="1">
    <citation type="submission" date="2018-07" db="EMBL/GenBank/DDBJ databases">
        <title>Genomic Encyclopedia of Type Strains, Phase III (KMG-III): the genomes of soil and plant-associated and newly described type strains.</title>
        <authorList>
            <person name="Whitman W."/>
        </authorList>
    </citation>
    <scope>NUCLEOTIDE SEQUENCE [LARGE SCALE GENOMIC DNA]</scope>
    <source>
        <strain evidence="15 16">CECT 7287</strain>
    </source>
</reference>
<evidence type="ECO:0000256" key="4">
    <source>
        <dbReference type="ARBA" id="ARBA00022679"/>
    </source>
</evidence>
<dbReference type="GO" id="GO:0008808">
    <property type="term" value="F:cardiolipin synthase activity"/>
    <property type="evidence" value="ECO:0007669"/>
    <property type="project" value="UniProtKB-UniRule"/>
</dbReference>
<dbReference type="InterPro" id="IPR025202">
    <property type="entry name" value="PLD-like_dom"/>
</dbReference>
<dbReference type="InterPro" id="IPR001736">
    <property type="entry name" value="PLipase_D/transphosphatidylase"/>
</dbReference>
<evidence type="ECO:0000256" key="3">
    <source>
        <dbReference type="ARBA" id="ARBA00022516"/>
    </source>
</evidence>
<evidence type="ECO:0000256" key="2">
    <source>
        <dbReference type="ARBA" id="ARBA00022475"/>
    </source>
</evidence>
<dbReference type="Pfam" id="PF13396">
    <property type="entry name" value="PLDc_N"/>
    <property type="match status" value="1"/>
</dbReference>
<dbReference type="CDD" id="cd09110">
    <property type="entry name" value="PLDc_CLS_1"/>
    <property type="match status" value="1"/>
</dbReference>
<keyword evidence="6" id="KW-0677">Repeat</keyword>
<comment type="caution">
    <text evidence="15">The sequence shown here is derived from an EMBL/GenBank/DDBJ whole genome shotgun (WGS) entry which is preliminary data.</text>
</comment>
<evidence type="ECO:0000256" key="6">
    <source>
        <dbReference type="ARBA" id="ARBA00022737"/>
    </source>
</evidence>
<comment type="subcellular location">
    <subcellularLocation>
        <location evidence="1 12">Cell membrane</location>
        <topology evidence="1 12">Multi-pass membrane protein</topology>
    </subcellularLocation>
</comment>
<comment type="catalytic activity">
    <reaction evidence="12">
        <text>2 a 1,2-diacyl-sn-glycero-3-phospho-(1'-sn-glycerol) = a cardiolipin + glycerol</text>
        <dbReference type="Rhea" id="RHEA:31451"/>
        <dbReference type="ChEBI" id="CHEBI:17754"/>
        <dbReference type="ChEBI" id="CHEBI:62237"/>
        <dbReference type="ChEBI" id="CHEBI:64716"/>
    </reaction>
</comment>
<dbReference type="AlphaFoldDB" id="A0A3D9KEY1"/>
<dbReference type="GO" id="GO:0005886">
    <property type="term" value="C:plasma membrane"/>
    <property type="evidence" value="ECO:0007669"/>
    <property type="project" value="UniProtKB-SubCell"/>
</dbReference>
<comment type="caution">
    <text evidence="12">Lacks conserved residue(s) required for the propagation of feature annotation.</text>
</comment>
<feature type="domain" description="PLD phosphodiesterase" evidence="14">
    <location>
        <begin position="390"/>
        <end position="417"/>
    </location>
</feature>
<keyword evidence="2 12" id="KW-1003">Cell membrane</keyword>
<dbReference type="Pfam" id="PF13091">
    <property type="entry name" value="PLDc_2"/>
    <property type="match status" value="2"/>
</dbReference>
<sequence>MIAFGLCLLLLIFIFQAATILLLEFRRPAHATAWLFILFLFPFVGFILYYFLATEYRRSRKARRRGKLDQRRRAKLLAMTTTLPDPAELPPTGIAEQTRLYRTLLKRGELPITGRNRTHVFNKGKDAYAAMLQAIDAAKSHVHISSYIVRDDGVGSQLQQALLRKADEGVQVKLLYDGIGSIKLKDSYIRILREGGVECACFFPLRPSFLKKRMNYRNHRKITVVDGKVGFIGGLNFGDEYIGKHPRLGYWRDTHLKLEGDSVYWLQEVFLKDWEIATRTKLDDPSYFPEHDVAATEAVQIVPAGPDRRGDAIHDSVFAMVNAAKERIWITTPYFIPSSSVAMALRDAAVSGMDVRLIIPYVPDTWLVHLATLSYAEEMMRSGVRVWQYKKGFVHAKALVVDQFAAVVGSANMDLRSFYSNFEINAHLFDPAPIAEIERNFLQDLQDSEEINLQKFLKRTRTQKVKEAMARILSPLL</sequence>
<evidence type="ECO:0000259" key="14">
    <source>
        <dbReference type="PROSITE" id="PS50035"/>
    </source>
</evidence>
<keyword evidence="9 12" id="KW-0472">Membrane</keyword>
<keyword evidence="3 12" id="KW-0444">Lipid biosynthesis</keyword>
<evidence type="ECO:0000256" key="8">
    <source>
        <dbReference type="ARBA" id="ARBA00023098"/>
    </source>
</evidence>
<feature type="active site" evidence="12">
    <location>
        <position position="219"/>
    </location>
</feature>
<dbReference type="Proteomes" id="UP000256977">
    <property type="component" value="Unassembled WGS sequence"/>
</dbReference>
<gene>
    <name evidence="15" type="ORF">DFP98_10559</name>
</gene>
<feature type="transmembrane region" description="Helical" evidence="12">
    <location>
        <begin position="33"/>
        <end position="53"/>
    </location>
</feature>
<feature type="active site" evidence="12">
    <location>
        <position position="221"/>
    </location>
</feature>
<evidence type="ECO:0000313" key="15">
    <source>
        <dbReference type="EMBL" id="RED85055.1"/>
    </source>
</evidence>
<dbReference type="FunFam" id="3.30.870.10:FF:000014">
    <property type="entry name" value="Cardiolipin synthase"/>
    <property type="match status" value="1"/>
</dbReference>
<keyword evidence="11 12" id="KW-1208">Phospholipid metabolism</keyword>
<keyword evidence="10 12" id="KW-0594">Phospholipid biosynthesis</keyword>
<dbReference type="SUPFAM" id="SSF56024">
    <property type="entry name" value="Phospholipase D/nuclease"/>
    <property type="match status" value="2"/>
</dbReference>
<evidence type="ECO:0000256" key="11">
    <source>
        <dbReference type="ARBA" id="ARBA00023264"/>
    </source>
</evidence>
<comment type="function">
    <text evidence="12">Catalyzes the reversible phosphatidyl group transfer from one phosphatidylglycerol molecule to another to form cardiolipin (CL) (diphosphatidylglycerol) and glycerol.</text>
</comment>
<evidence type="ECO:0000256" key="13">
    <source>
        <dbReference type="NCBIfam" id="TIGR04265"/>
    </source>
</evidence>
<evidence type="ECO:0000256" key="7">
    <source>
        <dbReference type="ARBA" id="ARBA00022989"/>
    </source>
</evidence>
<evidence type="ECO:0000313" key="16">
    <source>
        <dbReference type="Proteomes" id="UP000256977"/>
    </source>
</evidence>
<feature type="active site" evidence="12">
    <location>
        <position position="397"/>
    </location>
</feature>